<dbReference type="AlphaFoldDB" id="A0A5Q0BMP0"/>
<evidence type="ECO:0000313" key="3">
    <source>
        <dbReference type="Proteomes" id="UP000325755"/>
    </source>
</evidence>
<sequence length="73" mass="8424">MAVFFALFMGARFFLWLIVLFQFLSHLFTGKPSQAGTRWGAGISAWIYAVMLFMTYNTERMPFPFSQISASRN</sequence>
<name>A0A5Q0BMP0_9GAMM</name>
<feature type="transmembrane region" description="Helical" evidence="1">
    <location>
        <begin position="39"/>
        <end position="56"/>
    </location>
</feature>
<accession>A0A5Q0BMP0</accession>
<keyword evidence="3" id="KW-1185">Reference proteome</keyword>
<dbReference type="Proteomes" id="UP000325755">
    <property type="component" value="Chromosome"/>
</dbReference>
<dbReference type="KEGG" id="mmob:F6R98_13355"/>
<dbReference type="InParanoid" id="A0A5Q0BMP0"/>
<evidence type="ECO:0000313" key="2">
    <source>
        <dbReference type="EMBL" id="QFY43484.1"/>
    </source>
</evidence>
<organism evidence="2 3">
    <name type="scientific">Candidatus Methylospira mobilis</name>
    <dbReference type="NCBI Taxonomy" id="1808979"/>
    <lineage>
        <taxon>Bacteria</taxon>
        <taxon>Pseudomonadati</taxon>
        <taxon>Pseudomonadota</taxon>
        <taxon>Gammaproteobacteria</taxon>
        <taxon>Methylococcales</taxon>
        <taxon>Methylococcaceae</taxon>
        <taxon>Candidatus Methylospira</taxon>
    </lineage>
</organism>
<evidence type="ECO:0000256" key="1">
    <source>
        <dbReference type="SAM" id="Phobius"/>
    </source>
</evidence>
<dbReference type="OrthoDB" id="5766995at2"/>
<keyword evidence="1" id="KW-1133">Transmembrane helix</keyword>
<protein>
    <submittedName>
        <fullName evidence="2">DUF4389 domain-containing protein</fullName>
    </submittedName>
</protein>
<dbReference type="Pfam" id="PF14333">
    <property type="entry name" value="DUF4389"/>
    <property type="match status" value="1"/>
</dbReference>
<dbReference type="EMBL" id="CP044205">
    <property type="protein sequence ID" value="QFY43484.1"/>
    <property type="molecule type" value="Genomic_DNA"/>
</dbReference>
<proteinExistence type="predicted"/>
<reference evidence="2 3" key="1">
    <citation type="submission" date="2019-09" db="EMBL/GenBank/DDBJ databases">
        <title>Ecophysiology of the spiral-shaped methanotroph Methylospira mobilis as revealed by the complete genome sequence.</title>
        <authorList>
            <person name="Oshkin I.Y."/>
            <person name="Dedysh S.N."/>
            <person name="Miroshnikov K."/>
            <person name="Danilova O.V."/>
            <person name="Hakobyan A."/>
            <person name="Liesack W."/>
        </authorList>
    </citation>
    <scope>NUCLEOTIDE SEQUENCE [LARGE SCALE GENOMIC DNA]</scope>
    <source>
        <strain evidence="2 3">Shm1</strain>
    </source>
</reference>
<gene>
    <name evidence="2" type="ORF">F6R98_13355</name>
</gene>
<keyword evidence="1" id="KW-0812">Transmembrane</keyword>
<keyword evidence="1" id="KW-0472">Membrane</keyword>
<dbReference type="InterPro" id="IPR025498">
    <property type="entry name" value="DUF4389"/>
</dbReference>